<sequence>MARDLSWRDACREELSERVDELEAAERAIASAHARRIRAIEAVRVLAVETVRGLDPTLGPVDPADAVRVREIRRQQALARRAAHAEVACVLRTPEMTTTSLVHEAQVLVDHHPATLAALTRGEISRTHARVVLENTAALEPDECRDLEVTLVERAKDSTVAALRRYARRQRERSHPRPLVERHRERLAERRVEIEPARDGMMWLHQYLPAVQATAIYNRLTDVAVTFQGKDEQGMSEDRTLAQLRVDVFSALLLDDDAARLVHGDTGPGLSAEPGPGAAAKAPGAAAKAPGAAAEAPGAAAEAPSASEAAPSPGEVDRGVGEVARGAGEVAPSAGGVAPSRAGALTGRGEPASSTAGSVPSGARTAPSPPGVAPSVTDGVIGGRHRAVGPSLRGVQPTVAVTVPVMTLLGHGDEPGHLEGYGPVDADTAREIAARAASFTRILTHPETAVVLSVGRQKYAVPADLKAWLRLRDETCRFPGCGRRAARCDIDHVAPWQLGGGTDHDNLIHLCRHHHRLKHETGWSVASATSGGETTGVFARPEAVTWTSPAGRRYVDHPALPRPAHDLPRHPTGLVDLGERRSGPSGGVAAGDDAAGGIDGAKSSSSSDEENAEAPGLTPDPFPDEPPF</sequence>
<dbReference type="AlphaFoldDB" id="D1BFH8"/>
<accession>D1BFH8</accession>
<protein>
    <submittedName>
        <fullName evidence="4">HNH endonuclease</fullName>
    </submittedName>
</protein>
<evidence type="ECO:0000313" key="4">
    <source>
        <dbReference type="EMBL" id="ACZ23481.1"/>
    </source>
</evidence>
<dbReference type="KEGG" id="ske:Sked_35950"/>
<dbReference type="Proteomes" id="UP000000322">
    <property type="component" value="Chromosome"/>
</dbReference>
<dbReference type="SMART" id="SM00507">
    <property type="entry name" value="HNHc"/>
    <property type="match status" value="1"/>
</dbReference>
<evidence type="ECO:0000256" key="2">
    <source>
        <dbReference type="SAM" id="MobiDB-lite"/>
    </source>
</evidence>
<feature type="compositionally biased region" description="Low complexity" evidence="2">
    <location>
        <begin position="271"/>
        <end position="314"/>
    </location>
</feature>
<feature type="compositionally biased region" description="Low complexity" evidence="2">
    <location>
        <begin position="321"/>
        <end position="331"/>
    </location>
</feature>
<organism evidence="4 5">
    <name type="scientific">Sanguibacter keddieii (strain ATCC 51767 / DSM 10542 / NCFB 3025 / ST-74)</name>
    <dbReference type="NCBI Taxonomy" id="446469"/>
    <lineage>
        <taxon>Bacteria</taxon>
        <taxon>Bacillati</taxon>
        <taxon>Actinomycetota</taxon>
        <taxon>Actinomycetes</taxon>
        <taxon>Micrococcales</taxon>
        <taxon>Sanguibacteraceae</taxon>
        <taxon>Sanguibacter</taxon>
    </lineage>
</organism>
<dbReference type="InterPro" id="IPR003870">
    <property type="entry name" value="DUF222"/>
</dbReference>
<gene>
    <name evidence="4" type="ordered locus">Sked_35950</name>
</gene>
<dbReference type="InterPro" id="IPR002711">
    <property type="entry name" value="HNH"/>
</dbReference>
<feature type="region of interest" description="Disordered" evidence="2">
    <location>
        <begin position="549"/>
        <end position="628"/>
    </location>
</feature>
<reference evidence="4 5" key="1">
    <citation type="journal article" date="2009" name="Stand. Genomic Sci.">
        <title>Complete genome sequence of Sanguibacter keddieii type strain (ST-74).</title>
        <authorList>
            <person name="Ivanova N."/>
            <person name="Sikorski J."/>
            <person name="Sims D."/>
            <person name="Brettin T."/>
            <person name="Detter J.C."/>
            <person name="Han C."/>
            <person name="Lapidus A."/>
            <person name="Copeland A."/>
            <person name="Glavina Del Rio T."/>
            <person name="Nolan M."/>
            <person name="Chen F."/>
            <person name="Lucas S."/>
            <person name="Tice H."/>
            <person name="Cheng J.F."/>
            <person name="Bruce D."/>
            <person name="Goodwin L."/>
            <person name="Pitluck S."/>
            <person name="Pati A."/>
            <person name="Mavromatis K."/>
            <person name="Chen A."/>
            <person name="Palaniappan K."/>
            <person name="D'haeseleer P."/>
            <person name="Chain P."/>
            <person name="Bristow J."/>
            <person name="Eisen J.A."/>
            <person name="Markowitz V."/>
            <person name="Hugenholtz P."/>
            <person name="Goker M."/>
            <person name="Pukall R."/>
            <person name="Klenk H.P."/>
            <person name="Kyrpides N.C."/>
        </authorList>
    </citation>
    <scope>NUCLEOTIDE SEQUENCE [LARGE SCALE GENOMIC DNA]</scope>
    <source>
        <strain evidence="5">ATCC 51767 / DSM 10542 / NCFB 3025 / ST-74</strain>
    </source>
</reference>
<dbReference type="HOGENOM" id="CLU_021786_4_0_11"/>
<feature type="region of interest" description="Disordered" evidence="2">
    <location>
        <begin position="265"/>
        <end position="376"/>
    </location>
</feature>
<dbReference type="CDD" id="cd00085">
    <property type="entry name" value="HNHc"/>
    <property type="match status" value="1"/>
</dbReference>
<keyword evidence="4" id="KW-0378">Hydrolase</keyword>
<dbReference type="GO" id="GO:0008270">
    <property type="term" value="F:zinc ion binding"/>
    <property type="evidence" value="ECO:0007669"/>
    <property type="project" value="InterPro"/>
</dbReference>
<dbReference type="eggNOG" id="COG1403">
    <property type="taxonomic scope" value="Bacteria"/>
</dbReference>
<evidence type="ECO:0000256" key="1">
    <source>
        <dbReference type="ARBA" id="ARBA00023450"/>
    </source>
</evidence>
<dbReference type="InterPro" id="IPR003615">
    <property type="entry name" value="HNH_nuc"/>
</dbReference>
<feature type="compositionally biased region" description="Low complexity" evidence="2">
    <location>
        <begin position="590"/>
        <end position="606"/>
    </location>
</feature>
<dbReference type="EMBL" id="CP001819">
    <property type="protein sequence ID" value="ACZ23481.1"/>
    <property type="molecule type" value="Genomic_DNA"/>
</dbReference>
<dbReference type="Gene3D" id="1.10.30.50">
    <property type="match status" value="1"/>
</dbReference>
<dbReference type="Pfam" id="PF01844">
    <property type="entry name" value="HNH"/>
    <property type="match status" value="1"/>
</dbReference>
<dbReference type="GO" id="GO:0004519">
    <property type="term" value="F:endonuclease activity"/>
    <property type="evidence" value="ECO:0007669"/>
    <property type="project" value="UniProtKB-KW"/>
</dbReference>
<dbReference type="Pfam" id="PF02720">
    <property type="entry name" value="DUF222"/>
    <property type="match status" value="2"/>
</dbReference>
<evidence type="ECO:0000259" key="3">
    <source>
        <dbReference type="SMART" id="SM00507"/>
    </source>
</evidence>
<name>D1BFH8_SANKS</name>
<dbReference type="STRING" id="446469.Sked_35950"/>
<proteinExistence type="inferred from homology"/>
<feature type="domain" description="HNH nuclease" evidence="3">
    <location>
        <begin position="464"/>
        <end position="516"/>
    </location>
</feature>
<dbReference type="GO" id="GO:0003676">
    <property type="term" value="F:nucleic acid binding"/>
    <property type="evidence" value="ECO:0007669"/>
    <property type="project" value="InterPro"/>
</dbReference>
<feature type="compositionally biased region" description="Pro residues" evidence="2">
    <location>
        <begin position="618"/>
        <end position="628"/>
    </location>
</feature>
<keyword evidence="5" id="KW-1185">Reference proteome</keyword>
<comment type="similarity">
    <text evidence="1">Belongs to the Rv1128c/1148c/1588c/1702c/1945/3466 family.</text>
</comment>
<evidence type="ECO:0000313" key="5">
    <source>
        <dbReference type="Proteomes" id="UP000000322"/>
    </source>
</evidence>
<keyword evidence="4" id="KW-0540">Nuclease</keyword>
<keyword evidence="4" id="KW-0255">Endonuclease</keyword>